<proteinExistence type="predicted"/>
<sequence>MLKYVFGQYHHEHNSIHLNNNQEIQIDLPALESLCLQGLPKIISICQNNFHATWPPLKSLLLKDCPSLSMTSLSDLMAHYDTRQLGNKTGKDLAKKVSTNKMIDKDYQEFGEIRFQVHAEVELVEQQSRSVSFSTNQHEPLEVPQTDNTASNEVIEATIVTSSIYSEARKPSAESLVLPQVLASETTALIERKPNFTDADAIVKSKHTQAEKTVTQENMEAFYASIDADSSALPLAENTSTNIGSVIIPPCEETQKALQILQDLVTKKFSLLLHPGRTGIVKNVLDHLLSLSPDDGISLRMKFVIMQLSRSFRQWSLDYNDASLKLESATANQSSIVKLEERLAANVKEFREAAMLESEAISKLANLEAKKRELEDQINSIK</sequence>
<reference evidence="1 2" key="1">
    <citation type="journal article" date="2022" name="DNA Res.">
        <title>Chromosomal-level genome assembly of the orchid tree Bauhinia variegata (Leguminosae; Cercidoideae) supports the allotetraploid origin hypothesis of Bauhinia.</title>
        <authorList>
            <person name="Zhong Y."/>
            <person name="Chen Y."/>
            <person name="Zheng D."/>
            <person name="Pang J."/>
            <person name="Liu Y."/>
            <person name="Luo S."/>
            <person name="Meng S."/>
            <person name="Qian L."/>
            <person name="Wei D."/>
            <person name="Dai S."/>
            <person name="Zhou R."/>
        </authorList>
    </citation>
    <scope>NUCLEOTIDE SEQUENCE [LARGE SCALE GENOMIC DNA]</scope>
    <source>
        <strain evidence="1">BV-YZ2020</strain>
    </source>
</reference>
<dbReference type="Proteomes" id="UP000828941">
    <property type="component" value="Chromosome 1"/>
</dbReference>
<keyword evidence="2" id="KW-1185">Reference proteome</keyword>
<dbReference type="EMBL" id="CM039426">
    <property type="protein sequence ID" value="KAI4357281.1"/>
    <property type="molecule type" value="Genomic_DNA"/>
</dbReference>
<evidence type="ECO:0000313" key="2">
    <source>
        <dbReference type="Proteomes" id="UP000828941"/>
    </source>
</evidence>
<evidence type="ECO:0000313" key="1">
    <source>
        <dbReference type="EMBL" id="KAI4357281.1"/>
    </source>
</evidence>
<comment type="caution">
    <text evidence="1">The sequence shown here is derived from an EMBL/GenBank/DDBJ whole genome shotgun (WGS) entry which is preliminary data.</text>
</comment>
<organism evidence="1 2">
    <name type="scientific">Bauhinia variegata</name>
    <name type="common">Purple orchid tree</name>
    <name type="synonym">Phanera variegata</name>
    <dbReference type="NCBI Taxonomy" id="167791"/>
    <lineage>
        <taxon>Eukaryota</taxon>
        <taxon>Viridiplantae</taxon>
        <taxon>Streptophyta</taxon>
        <taxon>Embryophyta</taxon>
        <taxon>Tracheophyta</taxon>
        <taxon>Spermatophyta</taxon>
        <taxon>Magnoliopsida</taxon>
        <taxon>eudicotyledons</taxon>
        <taxon>Gunneridae</taxon>
        <taxon>Pentapetalae</taxon>
        <taxon>rosids</taxon>
        <taxon>fabids</taxon>
        <taxon>Fabales</taxon>
        <taxon>Fabaceae</taxon>
        <taxon>Cercidoideae</taxon>
        <taxon>Cercideae</taxon>
        <taxon>Bauhiniinae</taxon>
        <taxon>Bauhinia</taxon>
    </lineage>
</organism>
<name>A0ACB9Q8U5_BAUVA</name>
<protein>
    <submittedName>
        <fullName evidence="1">Uncharacterized protein</fullName>
    </submittedName>
</protein>
<accession>A0ACB9Q8U5</accession>
<gene>
    <name evidence="1" type="ORF">L6164_001241</name>
</gene>